<dbReference type="RefSeq" id="WP_066413943.1">
    <property type="nucleotide sequence ID" value="NZ_FKBS01000014.1"/>
</dbReference>
<dbReference type="OrthoDB" id="3389160at2"/>
<keyword evidence="2 4" id="KW-0012">Acyltransferase</keyword>
<dbReference type="EC" id="2.3.1.-" evidence="4"/>
<dbReference type="PANTHER" id="PTHR43877">
    <property type="entry name" value="AMINOALKYLPHOSPHONATE N-ACETYLTRANSFERASE-RELATED-RELATED"/>
    <property type="match status" value="1"/>
</dbReference>
<name>A0A157P751_9BORD</name>
<gene>
    <name evidence="4" type="primary">ttr</name>
    <name evidence="4" type="ORF">SAMEA1982600_02337</name>
</gene>
<evidence type="ECO:0000256" key="2">
    <source>
        <dbReference type="ARBA" id="ARBA00023315"/>
    </source>
</evidence>
<dbReference type="InterPro" id="IPR050832">
    <property type="entry name" value="Bact_Acetyltransf"/>
</dbReference>
<dbReference type="Proteomes" id="UP000077037">
    <property type="component" value="Unassembled WGS sequence"/>
</dbReference>
<dbReference type="Gene3D" id="3.40.630.30">
    <property type="match status" value="1"/>
</dbReference>
<accession>A0A157P751</accession>
<evidence type="ECO:0000256" key="1">
    <source>
        <dbReference type="ARBA" id="ARBA00022679"/>
    </source>
</evidence>
<sequence length="177" mass="19151">MSDAFELSLLPAAQAHEHTAELGALLQACVQDGASVGFVLPFSAAEGQAYWRDKVIPELRGQGLTLLIARRGGAIAGTVQLDCAGMPNQHHRAEVRKLLVHPGHRRLGVARALMAELEILARQAGRTLLTLDTRSGDVAQQLYGSLGYRVAGEIPGYARDPFGSQRFDATTFMYKQL</sequence>
<proteinExistence type="predicted"/>
<organism evidence="4 5">
    <name type="scientific">Bordetella ansorpii</name>
    <dbReference type="NCBI Taxonomy" id="288768"/>
    <lineage>
        <taxon>Bacteria</taxon>
        <taxon>Pseudomonadati</taxon>
        <taxon>Pseudomonadota</taxon>
        <taxon>Betaproteobacteria</taxon>
        <taxon>Burkholderiales</taxon>
        <taxon>Alcaligenaceae</taxon>
        <taxon>Bordetella</taxon>
    </lineage>
</organism>
<feature type="domain" description="N-acetyltransferase" evidence="3">
    <location>
        <begin position="7"/>
        <end position="177"/>
    </location>
</feature>
<keyword evidence="1 4" id="KW-0808">Transferase</keyword>
<reference evidence="4 5" key="1">
    <citation type="submission" date="2016-03" db="EMBL/GenBank/DDBJ databases">
        <authorList>
            <consortium name="Pathogen Informatics"/>
        </authorList>
    </citation>
    <scope>NUCLEOTIDE SEQUENCE [LARGE SCALE GENOMIC DNA]</scope>
    <source>
        <strain evidence="4 5">NCTC13364</strain>
    </source>
</reference>
<dbReference type="InterPro" id="IPR016181">
    <property type="entry name" value="Acyl_CoA_acyltransferase"/>
</dbReference>
<dbReference type="AlphaFoldDB" id="A0A157P751"/>
<protein>
    <submittedName>
        <fullName evidence="4">Acetyltransferase</fullName>
        <ecNumber evidence="4">2.3.1.-</ecNumber>
    </submittedName>
</protein>
<dbReference type="CDD" id="cd04301">
    <property type="entry name" value="NAT_SF"/>
    <property type="match status" value="1"/>
</dbReference>
<dbReference type="GO" id="GO:0016747">
    <property type="term" value="F:acyltransferase activity, transferring groups other than amino-acyl groups"/>
    <property type="evidence" value="ECO:0007669"/>
    <property type="project" value="InterPro"/>
</dbReference>
<dbReference type="PROSITE" id="PS51186">
    <property type="entry name" value="GNAT"/>
    <property type="match status" value="1"/>
</dbReference>
<dbReference type="SUPFAM" id="SSF55729">
    <property type="entry name" value="Acyl-CoA N-acyltransferases (Nat)"/>
    <property type="match status" value="1"/>
</dbReference>
<dbReference type="Pfam" id="PF00583">
    <property type="entry name" value="Acetyltransf_1"/>
    <property type="match status" value="1"/>
</dbReference>
<evidence type="ECO:0000259" key="3">
    <source>
        <dbReference type="PROSITE" id="PS51186"/>
    </source>
</evidence>
<evidence type="ECO:0000313" key="4">
    <source>
        <dbReference type="EMBL" id="SAI29492.1"/>
    </source>
</evidence>
<evidence type="ECO:0000313" key="5">
    <source>
        <dbReference type="Proteomes" id="UP000077037"/>
    </source>
</evidence>
<dbReference type="InterPro" id="IPR000182">
    <property type="entry name" value="GNAT_dom"/>
</dbReference>
<dbReference type="EMBL" id="FKBS01000014">
    <property type="protein sequence ID" value="SAI29492.1"/>
    <property type="molecule type" value="Genomic_DNA"/>
</dbReference>